<feature type="region of interest" description="Disordered" evidence="7">
    <location>
        <begin position="127"/>
        <end position="168"/>
    </location>
</feature>
<dbReference type="OrthoDB" id="1927586at2759"/>
<keyword evidence="2 6" id="KW-0479">Metal-binding</keyword>
<evidence type="ECO:0000256" key="3">
    <source>
        <dbReference type="ARBA" id="ARBA00022771"/>
    </source>
</evidence>
<protein>
    <recommendedName>
        <fullName evidence="6">Protein FAR1-RELATED SEQUENCE</fullName>
    </recommendedName>
</protein>
<dbReference type="Pfam" id="PF04434">
    <property type="entry name" value="SWIM"/>
    <property type="match status" value="1"/>
</dbReference>
<dbReference type="STRING" id="337451.A0A443NIC8"/>
<comment type="caution">
    <text evidence="9">The sequence shown here is derived from an EMBL/GenBank/DDBJ whole genome shotgun (WGS) entry which is preliminary data.</text>
</comment>
<dbReference type="Proteomes" id="UP000283530">
    <property type="component" value="Unassembled WGS sequence"/>
</dbReference>
<dbReference type="Pfam" id="PF10551">
    <property type="entry name" value="MULE"/>
    <property type="match status" value="1"/>
</dbReference>
<keyword evidence="3 5" id="KW-0863">Zinc-finger</keyword>
<keyword evidence="10" id="KW-1185">Reference proteome</keyword>
<dbReference type="InterPro" id="IPR018289">
    <property type="entry name" value="MULE_transposase_dom"/>
</dbReference>
<evidence type="ECO:0000256" key="4">
    <source>
        <dbReference type="ARBA" id="ARBA00022833"/>
    </source>
</evidence>
<dbReference type="InterPro" id="IPR007527">
    <property type="entry name" value="Znf_SWIM"/>
</dbReference>
<dbReference type="PROSITE" id="PS50966">
    <property type="entry name" value="ZF_SWIM"/>
    <property type="match status" value="1"/>
</dbReference>
<comment type="subcellular location">
    <subcellularLocation>
        <location evidence="6">Nucleus</location>
    </subcellularLocation>
</comment>
<dbReference type="GO" id="GO:0006355">
    <property type="term" value="P:regulation of DNA-templated transcription"/>
    <property type="evidence" value="ECO:0007669"/>
    <property type="project" value="UniProtKB-UniRule"/>
</dbReference>
<accession>A0A443NIC8</accession>
<evidence type="ECO:0000256" key="5">
    <source>
        <dbReference type="PROSITE-ProRule" id="PRU00325"/>
    </source>
</evidence>
<sequence>MESKDGNVEENSSGLCLGMQFKTADDAYRWYNDYARRVGFSVRIDRQERSRRDGEVISRVFVCSREGKRRVKDANKEKKTNTEQVNARVGCQAYLMVKRRRGPVEDCWEVTRFHELHNHDLVPPTKVPFLRSHKRRPPTTENYIENIPNSRIHEDNNSSSPAEGATSSGNCVALEETATGSGVADPVPNAEPSTDEADTLVEYMGQKPNSAESEPPLEVDPCPTLGGDSSPRLGMRFNTADDAYTWYNDFARRVGFSVRINHQEKSRRDGEVISRSFVCSREGQRREKLNREKRRKVEPTRIGCQAYLKVKRRRSPTEDFWVVTKFHKPHNHDLMCPNKAILLRSHRRIRRSMQSSVEDFQNPFVSGDNTASLLVGGSGLSNSVFSQRDSYNNLSTKRRVPLGKGDARAMLDYCKEMQKNNPSFFYALQVDEDNRVRNFFWADSRSRMSYRYFGDVVFFDTTYRTDHYKVPLVAFNGVNHHRQPVLFGCALLCDDSEASFVWLFNVWLEAMFGRHPTTIITEQDAGMARAIARVFPRTNHRLCMSLIIKKVPDILQQVYSEHRTFGDDFLACCKLSDTIAQFEERWRQLLDDYGLGENIWLRSLYDIRERWIPAYTRNTFSAGMLTSQQTENPYSFFDGFVNKETTLQEFIKSFDKATDHRYKEECEADFQTLYSNPVLKIYLPMEAQAPETFTSVGNSVLKMQLPMEIQAAESYTKVVFKDFQEELVRSLCYAAEEVEGGWELKTYRVREYWQDTQQHTVTFNVSETRATCTCLMFESEGILCRHALKIFLMCGVLELPSYYLLERWTRNAKSRDVYDQQGVVMQVDWKKSATMRYNDLCRRAIKCAEDGATSVEVYDMAVSAIERCWKEIVEAKKIEARNAQLSALLTGSIQEDNIEEGSQVDHSSIQINLEDPQGLITKGGPSDQTFDGSLEKRKGAKTCSVCKGHDHNKRKCPHLEGQREFLAVQDQLPTGQ</sequence>
<dbReference type="EMBL" id="QPKB01000002">
    <property type="protein sequence ID" value="RWR78276.1"/>
    <property type="molecule type" value="Genomic_DNA"/>
</dbReference>
<dbReference type="InterPro" id="IPR006564">
    <property type="entry name" value="Znf_PMZ"/>
</dbReference>
<evidence type="ECO:0000256" key="2">
    <source>
        <dbReference type="ARBA" id="ARBA00022723"/>
    </source>
</evidence>
<dbReference type="AlphaFoldDB" id="A0A443NIC8"/>
<name>A0A443NIC8_9MAGN</name>
<dbReference type="GO" id="GO:0005634">
    <property type="term" value="C:nucleus"/>
    <property type="evidence" value="ECO:0007669"/>
    <property type="project" value="UniProtKB-SubCell"/>
</dbReference>
<evidence type="ECO:0000256" key="1">
    <source>
        <dbReference type="ARBA" id="ARBA00005889"/>
    </source>
</evidence>
<evidence type="ECO:0000313" key="9">
    <source>
        <dbReference type="EMBL" id="RWR78276.1"/>
    </source>
</evidence>
<feature type="compositionally biased region" description="Polar residues" evidence="7">
    <location>
        <begin position="157"/>
        <end position="168"/>
    </location>
</feature>
<feature type="compositionally biased region" description="Polar residues" evidence="7">
    <location>
        <begin position="139"/>
        <end position="149"/>
    </location>
</feature>
<dbReference type="InterPro" id="IPR004330">
    <property type="entry name" value="FAR1_DNA_bnd_dom"/>
</dbReference>
<dbReference type="GO" id="GO:0008270">
    <property type="term" value="F:zinc ion binding"/>
    <property type="evidence" value="ECO:0007669"/>
    <property type="project" value="UniProtKB-UniRule"/>
</dbReference>
<feature type="region of interest" description="Disordered" evidence="7">
    <location>
        <begin position="207"/>
        <end position="230"/>
    </location>
</feature>
<proteinExistence type="inferred from homology"/>
<evidence type="ECO:0000313" key="10">
    <source>
        <dbReference type="Proteomes" id="UP000283530"/>
    </source>
</evidence>
<dbReference type="PANTHER" id="PTHR31669">
    <property type="entry name" value="PROTEIN FAR1-RELATED SEQUENCE 10-RELATED"/>
    <property type="match status" value="1"/>
</dbReference>
<dbReference type="SMART" id="SM00575">
    <property type="entry name" value="ZnF_PMZ"/>
    <property type="match status" value="1"/>
</dbReference>
<keyword evidence="6" id="KW-0539">Nucleus</keyword>
<gene>
    <name evidence="9" type="ORF">CKAN_00680100</name>
</gene>
<evidence type="ECO:0000259" key="8">
    <source>
        <dbReference type="PROSITE" id="PS50966"/>
    </source>
</evidence>
<dbReference type="InterPro" id="IPR031052">
    <property type="entry name" value="FHY3/FAR1"/>
</dbReference>
<organism evidence="9 10">
    <name type="scientific">Cinnamomum micranthum f. kanehirae</name>
    <dbReference type="NCBI Taxonomy" id="337451"/>
    <lineage>
        <taxon>Eukaryota</taxon>
        <taxon>Viridiplantae</taxon>
        <taxon>Streptophyta</taxon>
        <taxon>Embryophyta</taxon>
        <taxon>Tracheophyta</taxon>
        <taxon>Spermatophyta</taxon>
        <taxon>Magnoliopsida</taxon>
        <taxon>Magnoliidae</taxon>
        <taxon>Laurales</taxon>
        <taxon>Lauraceae</taxon>
        <taxon>Cinnamomum</taxon>
    </lineage>
</organism>
<comment type="function">
    <text evidence="6">Putative transcription activator involved in regulating light control of development.</text>
</comment>
<feature type="domain" description="SWIM-type" evidence="8">
    <location>
        <begin position="759"/>
        <end position="795"/>
    </location>
</feature>
<comment type="similarity">
    <text evidence="1 6">Belongs to the FHY3/FAR1 family.</text>
</comment>
<reference evidence="9 10" key="1">
    <citation type="journal article" date="2019" name="Nat. Plants">
        <title>Stout camphor tree genome fills gaps in understanding of flowering plant genome evolution.</title>
        <authorList>
            <person name="Chaw S.M."/>
            <person name="Liu Y.C."/>
            <person name="Wu Y.W."/>
            <person name="Wang H.Y."/>
            <person name="Lin C.I."/>
            <person name="Wu C.S."/>
            <person name="Ke H.M."/>
            <person name="Chang L.Y."/>
            <person name="Hsu C.Y."/>
            <person name="Yang H.T."/>
            <person name="Sudianto E."/>
            <person name="Hsu M.H."/>
            <person name="Wu K.P."/>
            <person name="Wang L.N."/>
            <person name="Leebens-Mack J.H."/>
            <person name="Tsai I.J."/>
        </authorList>
    </citation>
    <scope>NUCLEOTIDE SEQUENCE [LARGE SCALE GENOMIC DNA]</scope>
    <source>
        <strain evidence="10">cv. Chaw 1501</strain>
        <tissue evidence="9">Young leaves</tissue>
    </source>
</reference>
<keyword evidence="4 6" id="KW-0862">Zinc</keyword>
<evidence type="ECO:0000256" key="6">
    <source>
        <dbReference type="RuleBase" id="RU367018"/>
    </source>
</evidence>
<evidence type="ECO:0000256" key="7">
    <source>
        <dbReference type="SAM" id="MobiDB-lite"/>
    </source>
</evidence>
<dbReference type="PANTHER" id="PTHR31669:SF251">
    <property type="entry name" value="PROTEIN FAR1-RELATED SEQUENCE"/>
    <property type="match status" value="1"/>
</dbReference>
<dbReference type="Pfam" id="PF03101">
    <property type="entry name" value="FAR1"/>
    <property type="match status" value="2"/>
</dbReference>